<comment type="similarity">
    <text evidence="2 5">Belongs to the acyl-CoA dehydrogenase family.</text>
</comment>
<dbReference type="InterPro" id="IPR006089">
    <property type="entry name" value="Acyl-CoA_DH_CS"/>
</dbReference>
<sequence length="469" mass="49792">MTNTVTSTNGSRNGSKQRPKRSGSKSAIGEQTHKRTGIDLAIGLLTPLVGQEFLDKYGLRDPLNRSLRYGTKQIFSAAGAATRQFKKVENLRGGPTRLKTSGKDYYDLTPDDDQKMIVETVEEFAAEILRPAAHDADAATAYPPDLVKKATELGITAINIPEDFDGIAAERSSVTNVLVAEALGYGDMGLALPILAPAGVAAALTHWGSAGQQATYLKEFAGENVPQACVAIAEPQPLFDPTALKTTAVRTPGGYRITGVKSLVPAAADAELFIVAAQLNGKPALFIVESSSQGLSVKADPSMGIRAAALGRVELDNVAVPLSARLGEDDATDTDYSEAIALSRLGWAALAVGTSHAVLDYVVPYVKEREAFGEPIARRQSVAFMCANIAIELDGLRLITWRGAARAEQGLSFVREAALAKKIGTDKGMQIGLDGVQLLGGHGFTKEHPVERWYRDLRAIGIAEGVVVI</sequence>
<feature type="region of interest" description="Disordered" evidence="6">
    <location>
        <begin position="1"/>
        <end position="32"/>
    </location>
</feature>
<keyword evidence="4 5" id="KW-0274">FAD</keyword>
<feature type="domain" description="Acyl-CoA oxidase/dehydrogenase middle" evidence="8">
    <location>
        <begin position="229"/>
        <end position="318"/>
    </location>
</feature>
<accession>A0ABY8VYX3</accession>
<dbReference type="SUPFAM" id="SSF47203">
    <property type="entry name" value="Acyl-CoA dehydrogenase C-terminal domain-like"/>
    <property type="match status" value="1"/>
</dbReference>
<organism evidence="10 11">
    <name type="scientific">Candidatus Mycobacterium wuenschmannii</name>
    <dbReference type="NCBI Taxonomy" id="3027808"/>
    <lineage>
        <taxon>Bacteria</taxon>
        <taxon>Bacillati</taxon>
        <taxon>Actinomycetota</taxon>
        <taxon>Actinomycetes</taxon>
        <taxon>Mycobacteriales</taxon>
        <taxon>Mycobacteriaceae</taxon>
        <taxon>Mycobacterium</taxon>
    </lineage>
</organism>
<feature type="domain" description="Acyl-CoA dehydrogenase/oxidase C-terminal" evidence="7">
    <location>
        <begin position="338"/>
        <end position="465"/>
    </location>
</feature>
<evidence type="ECO:0000259" key="7">
    <source>
        <dbReference type="Pfam" id="PF00441"/>
    </source>
</evidence>
<name>A0ABY8VYX3_9MYCO</name>
<feature type="domain" description="Acyl-CoA dehydrogenase/oxidase N-terminal" evidence="9">
    <location>
        <begin position="112"/>
        <end position="221"/>
    </location>
</feature>
<gene>
    <name evidence="10" type="ORF">PT015_00140</name>
</gene>
<keyword evidence="3 5" id="KW-0285">Flavoprotein</keyword>
<dbReference type="InterPro" id="IPR036250">
    <property type="entry name" value="AcylCo_DH-like_C"/>
</dbReference>
<dbReference type="Pfam" id="PF00441">
    <property type="entry name" value="Acyl-CoA_dh_1"/>
    <property type="match status" value="1"/>
</dbReference>
<evidence type="ECO:0000259" key="8">
    <source>
        <dbReference type="Pfam" id="PF02770"/>
    </source>
</evidence>
<dbReference type="InterPro" id="IPR009075">
    <property type="entry name" value="AcylCo_DH/oxidase_C"/>
</dbReference>
<keyword evidence="5 10" id="KW-0560">Oxidoreductase</keyword>
<dbReference type="Gene3D" id="1.10.540.10">
    <property type="entry name" value="Acyl-CoA dehydrogenase/oxidase, N-terminal domain"/>
    <property type="match status" value="1"/>
</dbReference>
<comment type="cofactor">
    <cofactor evidence="1 5">
        <name>FAD</name>
        <dbReference type="ChEBI" id="CHEBI:57692"/>
    </cofactor>
</comment>
<dbReference type="Gene3D" id="2.40.110.10">
    <property type="entry name" value="Butyryl-CoA Dehydrogenase, subunit A, domain 2"/>
    <property type="match status" value="1"/>
</dbReference>
<keyword evidence="11" id="KW-1185">Reference proteome</keyword>
<evidence type="ECO:0000256" key="2">
    <source>
        <dbReference type="ARBA" id="ARBA00009347"/>
    </source>
</evidence>
<dbReference type="InterPro" id="IPR009100">
    <property type="entry name" value="AcylCoA_DH/oxidase_NM_dom_sf"/>
</dbReference>
<reference evidence="10 11" key="1">
    <citation type="journal article" date="2023" name="Microbiol. Resour. Announc.">
        <title>Complete Genome Sequence of Mycobacterium wuenschmanii, a novel Nontuberculous Mycobacterium Isolated from a captive population of Amazon Milk Frogs.</title>
        <authorList>
            <person name="Hicks J."/>
            <person name="Zeineldin M."/>
            <person name="Ward H."/>
            <person name="Wuenschmann A."/>
            <person name="Camp P."/>
            <person name="Farrell D."/>
            <person name="Lehman K."/>
            <person name="Thacker T."/>
            <person name="Cuthbert E."/>
        </authorList>
    </citation>
    <scope>NUCLEOTIDE SEQUENCE [LARGE SCALE GENOMIC DNA]</scope>
    <source>
        <strain evidence="10 11">Wuenschmanii</strain>
    </source>
</reference>
<dbReference type="PROSITE" id="PS00073">
    <property type="entry name" value="ACYL_COA_DH_2"/>
    <property type="match status" value="1"/>
</dbReference>
<dbReference type="Proteomes" id="UP001236585">
    <property type="component" value="Chromosome"/>
</dbReference>
<evidence type="ECO:0000313" key="10">
    <source>
        <dbReference type="EMBL" id="WIM87989.1"/>
    </source>
</evidence>
<evidence type="ECO:0000256" key="1">
    <source>
        <dbReference type="ARBA" id="ARBA00001974"/>
    </source>
</evidence>
<dbReference type="PANTHER" id="PTHR43884">
    <property type="entry name" value="ACYL-COA DEHYDROGENASE"/>
    <property type="match status" value="1"/>
</dbReference>
<evidence type="ECO:0000256" key="3">
    <source>
        <dbReference type="ARBA" id="ARBA00022630"/>
    </source>
</evidence>
<feature type="compositionally biased region" description="Polar residues" evidence="6">
    <location>
        <begin position="1"/>
        <end position="14"/>
    </location>
</feature>
<dbReference type="InterPro" id="IPR046373">
    <property type="entry name" value="Acyl-CoA_Oxase/DH_mid-dom_sf"/>
</dbReference>
<evidence type="ECO:0000256" key="4">
    <source>
        <dbReference type="ARBA" id="ARBA00022827"/>
    </source>
</evidence>
<dbReference type="EMBL" id="CP126981">
    <property type="protein sequence ID" value="WIM87989.1"/>
    <property type="molecule type" value="Genomic_DNA"/>
</dbReference>
<dbReference type="Pfam" id="PF02770">
    <property type="entry name" value="Acyl-CoA_dh_M"/>
    <property type="match status" value="1"/>
</dbReference>
<evidence type="ECO:0000259" key="9">
    <source>
        <dbReference type="Pfam" id="PF02771"/>
    </source>
</evidence>
<dbReference type="PANTHER" id="PTHR43884:SF12">
    <property type="entry name" value="ISOVALERYL-COA DEHYDROGENASE, MITOCHONDRIAL-RELATED"/>
    <property type="match status" value="1"/>
</dbReference>
<proteinExistence type="inferred from homology"/>
<evidence type="ECO:0000256" key="6">
    <source>
        <dbReference type="SAM" id="MobiDB-lite"/>
    </source>
</evidence>
<dbReference type="InterPro" id="IPR013786">
    <property type="entry name" value="AcylCoA_DH/ox_N"/>
</dbReference>
<dbReference type="RefSeq" id="WP_285187961.1">
    <property type="nucleotide sequence ID" value="NZ_CP126981.1"/>
</dbReference>
<evidence type="ECO:0000313" key="11">
    <source>
        <dbReference type="Proteomes" id="UP001236585"/>
    </source>
</evidence>
<evidence type="ECO:0000256" key="5">
    <source>
        <dbReference type="RuleBase" id="RU362125"/>
    </source>
</evidence>
<dbReference type="Gene3D" id="1.20.140.10">
    <property type="entry name" value="Butyryl-CoA Dehydrogenase, subunit A, domain 3"/>
    <property type="match status" value="1"/>
</dbReference>
<dbReference type="InterPro" id="IPR037069">
    <property type="entry name" value="AcylCoA_DH/ox_N_sf"/>
</dbReference>
<dbReference type="EC" id="1.-.-.-" evidence="10"/>
<dbReference type="SUPFAM" id="SSF56645">
    <property type="entry name" value="Acyl-CoA dehydrogenase NM domain-like"/>
    <property type="match status" value="1"/>
</dbReference>
<dbReference type="GO" id="GO:0016491">
    <property type="term" value="F:oxidoreductase activity"/>
    <property type="evidence" value="ECO:0007669"/>
    <property type="project" value="UniProtKB-KW"/>
</dbReference>
<dbReference type="Pfam" id="PF02771">
    <property type="entry name" value="Acyl-CoA_dh_N"/>
    <property type="match status" value="1"/>
</dbReference>
<dbReference type="InterPro" id="IPR006091">
    <property type="entry name" value="Acyl-CoA_Oxase/DH_mid-dom"/>
</dbReference>
<protein>
    <submittedName>
        <fullName evidence="10">Acyl-CoA dehydrogenase family protein</fullName>
        <ecNumber evidence="10">1.-.-.-</ecNumber>
    </submittedName>
</protein>